<protein>
    <submittedName>
        <fullName evidence="1">Uncharacterized protein</fullName>
    </submittedName>
</protein>
<accession>A0A5T1B177</accession>
<reference evidence="1" key="1">
    <citation type="submission" date="2018-06" db="EMBL/GenBank/DDBJ databases">
        <authorList>
            <consortium name="NARMS: The National Antimicrobial Resistance Monitoring System"/>
        </authorList>
    </citation>
    <scope>NUCLEOTIDE SEQUENCE</scope>
    <source>
        <strain evidence="1">CVM N16C013</strain>
    </source>
</reference>
<organism evidence="1">
    <name type="scientific">Campylobacter jejuni</name>
    <dbReference type="NCBI Taxonomy" id="197"/>
    <lineage>
        <taxon>Bacteria</taxon>
        <taxon>Pseudomonadati</taxon>
        <taxon>Campylobacterota</taxon>
        <taxon>Epsilonproteobacteria</taxon>
        <taxon>Campylobacterales</taxon>
        <taxon>Campylobacteraceae</taxon>
        <taxon>Campylobacter</taxon>
    </lineage>
</organism>
<dbReference type="AlphaFoldDB" id="A0A5T1B177"/>
<proteinExistence type="predicted"/>
<sequence length="94" mass="11546">MKVCRSNYLEIVKIIPFSERRTCFCEFAKQNEIKIEKINYKNHISKKELRKAYKIYKSKPSGRNFFHEKKLIVKAFEDVEKFLRSEKMIREIFY</sequence>
<name>A0A5T1B177_CAMJU</name>
<evidence type="ECO:0000313" key="1">
    <source>
        <dbReference type="EMBL" id="EAK7109322.1"/>
    </source>
</evidence>
<dbReference type="RefSeq" id="WP_002873574.1">
    <property type="nucleotide sequence ID" value="NZ_JAGTLD010000001.1"/>
</dbReference>
<comment type="caution">
    <text evidence="1">The sequence shown here is derived from an EMBL/GenBank/DDBJ whole genome shotgun (WGS) entry which is preliminary data.</text>
</comment>
<gene>
    <name evidence="1" type="ORF">CNS02_06230</name>
</gene>
<dbReference type="EMBL" id="AACINO010000035">
    <property type="protein sequence ID" value="EAK7109322.1"/>
    <property type="molecule type" value="Genomic_DNA"/>
</dbReference>